<protein>
    <submittedName>
        <fullName evidence="2">Uncharacterized protein</fullName>
    </submittedName>
</protein>
<proteinExistence type="predicted"/>
<sequence length="113" mass="11687">MWGRWGRWGRRGEEGGGAGAVDVGEEGEEGEEGGGGAGAVDVGEEGEEGKEGGGAGAVDVGSLLVQDVIVQNRWPDGSRGWGVPDIAVSIRWLAECPGFWELSPDNELGTFTT</sequence>
<dbReference type="Proteomes" id="UP001148018">
    <property type="component" value="Unassembled WGS sequence"/>
</dbReference>
<reference evidence="2" key="1">
    <citation type="submission" date="2022-07" db="EMBL/GenBank/DDBJ databases">
        <title>Chromosome-level genome of Muraenolepis orangiensis.</title>
        <authorList>
            <person name="Kim J."/>
        </authorList>
    </citation>
    <scope>NUCLEOTIDE SEQUENCE</scope>
    <source>
        <strain evidence="2">KU_S4_2022</strain>
        <tissue evidence="2">Muscle</tissue>
    </source>
</reference>
<evidence type="ECO:0000313" key="3">
    <source>
        <dbReference type="Proteomes" id="UP001148018"/>
    </source>
</evidence>
<feature type="region of interest" description="Disordered" evidence="1">
    <location>
        <begin position="1"/>
        <end position="57"/>
    </location>
</feature>
<keyword evidence="3" id="KW-1185">Reference proteome</keyword>
<gene>
    <name evidence="2" type="ORF">NHX12_018780</name>
</gene>
<organism evidence="2 3">
    <name type="scientific">Muraenolepis orangiensis</name>
    <name type="common">Patagonian moray cod</name>
    <dbReference type="NCBI Taxonomy" id="630683"/>
    <lineage>
        <taxon>Eukaryota</taxon>
        <taxon>Metazoa</taxon>
        <taxon>Chordata</taxon>
        <taxon>Craniata</taxon>
        <taxon>Vertebrata</taxon>
        <taxon>Euteleostomi</taxon>
        <taxon>Actinopterygii</taxon>
        <taxon>Neopterygii</taxon>
        <taxon>Teleostei</taxon>
        <taxon>Neoteleostei</taxon>
        <taxon>Acanthomorphata</taxon>
        <taxon>Zeiogadaria</taxon>
        <taxon>Gadariae</taxon>
        <taxon>Gadiformes</taxon>
        <taxon>Muraenolepidoidei</taxon>
        <taxon>Muraenolepididae</taxon>
        <taxon>Muraenolepis</taxon>
    </lineage>
</organism>
<evidence type="ECO:0000256" key="1">
    <source>
        <dbReference type="SAM" id="MobiDB-lite"/>
    </source>
</evidence>
<accession>A0A9Q0F154</accession>
<name>A0A9Q0F154_9TELE</name>
<feature type="compositionally biased region" description="Acidic residues" evidence="1">
    <location>
        <begin position="23"/>
        <end position="32"/>
    </location>
</feature>
<comment type="caution">
    <text evidence="2">The sequence shown here is derived from an EMBL/GenBank/DDBJ whole genome shotgun (WGS) entry which is preliminary data.</text>
</comment>
<dbReference type="AlphaFoldDB" id="A0A9Q0F154"/>
<dbReference type="EMBL" id="JANIIK010000034">
    <property type="protein sequence ID" value="KAJ3615212.1"/>
    <property type="molecule type" value="Genomic_DNA"/>
</dbReference>
<evidence type="ECO:0000313" key="2">
    <source>
        <dbReference type="EMBL" id="KAJ3615212.1"/>
    </source>
</evidence>